<dbReference type="Proteomes" id="UP000199046">
    <property type="component" value="Unassembled WGS sequence"/>
</dbReference>
<dbReference type="GO" id="GO:0022904">
    <property type="term" value="P:respiratory electron transport chain"/>
    <property type="evidence" value="ECO:0007669"/>
    <property type="project" value="InterPro"/>
</dbReference>
<keyword evidence="4 5" id="KW-0560">Oxidoreductase</keyword>
<dbReference type="GO" id="GO:0031234">
    <property type="term" value="C:extrinsic component of cytoplasmic side of plasma membrane"/>
    <property type="evidence" value="ECO:0007669"/>
    <property type="project" value="UniProtKB-UniRule"/>
</dbReference>
<reference evidence="11" key="1">
    <citation type="submission" date="2016-10" db="EMBL/GenBank/DDBJ databases">
        <authorList>
            <person name="Varghese N."/>
            <person name="Submissions S."/>
        </authorList>
    </citation>
    <scope>NUCLEOTIDE SEQUENCE [LARGE SCALE GENOMIC DNA]</scope>
    <source>
        <strain evidence="11">DSM 23439</strain>
    </source>
</reference>
<dbReference type="RefSeq" id="WP_245742862.1">
    <property type="nucleotide sequence ID" value="NZ_FOLY01000003.1"/>
</dbReference>
<feature type="binding site" evidence="5 7">
    <location>
        <position position="164"/>
    </location>
    <ligand>
        <name>FAD</name>
        <dbReference type="ChEBI" id="CHEBI:57692"/>
    </ligand>
</feature>
<sequence length="593" mass="67085">MTTDRQTLDPSMLKGQPADTAERERFITALESIAGQDFVLSDEVSTRRYRTGFRFGSGRVLAVVRPGTLVEQWQVLKACMETDRIVITQAANTGLTGGSTPDGDDYDREIVIVSTLRMNIIQPIDEGRQVICLPGATLDQLEKTLAPMGREPHSVIGSSCIGASVFGGVCNNSGGSLIKRGPAYTEMSLYARMNEAGELELVNHLGVRLGDDPDTILERLQRGDYQDTDIDQGEAVASDPDYHQHVRDIEADTPARFNADPRRLHEASGSAGRLMVFALRLDTFEQEKNPKVFYIGTNDPVELTELRRRILSDFDTLPIAGEYMHRDAYDIAKRYGKDTFLTILRLGTHRLPALWDRKNRIDDVCNRLPFLPDHVTDRVMQKLGRLFPDHLPARMNDYRDRFEHHLLLKVGEENIERTRALLDAHFASRAGDYFECSDEEGKKAFLHRFAAAGAAGRYRIIHDNEVEDIVALDVALKRNERDWLEVLPDDVDAPMIHKLYYGHFFCHVMHQDYIVRKGTDCLALEHRMWALLDARGAEYPAEHNVGHLYHAKPALRAFYQQLDPCNCFNPGIGQTSKQRHWGEHETTETSSSP</sequence>
<evidence type="ECO:0000259" key="9">
    <source>
        <dbReference type="PROSITE" id="PS51387"/>
    </source>
</evidence>
<dbReference type="InterPro" id="IPR016166">
    <property type="entry name" value="FAD-bd_PCMH"/>
</dbReference>
<keyword evidence="5" id="KW-0472">Membrane</keyword>
<dbReference type="InterPro" id="IPR016164">
    <property type="entry name" value="FAD-linked_Oxase-like_C"/>
</dbReference>
<dbReference type="Gene3D" id="3.30.43.10">
    <property type="entry name" value="Uridine Diphospho-n-acetylenolpyruvylglucosamine Reductase, domain 2"/>
    <property type="match status" value="2"/>
</dbReference>
<dbReference type="NCBIfam" id="NF008387">
    <property type="entry name" value="PRK11183.1"/>
    <property type="match status" value="1"/>
</dbReference>
<organism evidence="10 11">
    <name type="scientific">Kushneria avicenniae</name>
    <dbReference type="NCBI Taxonomy" id="402385"/>
    <lineage>
        <taxon>Bacteria</taxon>
        <taxon>Pseudomonadati</taxon>
        <taxon>Pseudomonadota</taxon>
        <taxon>Gammaproteobacteria</taxon>
        <taxon>Oceanospirillales</taxon>
        <taxon>Halomonadaceae</taxon>
        <taxon>Kushneria</taxon>
    </lineage>
</organism>
<evidence type="ECO:0000313" key="10">
    <source>
        <dbReference type="EMBL" id="SFC45461.1"/>
    </source>
</evidence>
<dbReference type="GO" id="GO:0048038">
    <property type="term" value="F:quinone binding"/>
    <property type="evidence" value="ECO:0007669"/>
    <property type="project" value="UniProtKB-KW"/>
</dbReference>
<gene>
    <name evidence="5" type="primary">dld</name>
    <name evidence="10" type="ORF">SAMN05421848_1431</name>
</gene>
<comment type="subcellular location">
    <subcellularLocation>
        <location evidence="5">Cell inner membrane</location>
        <topology evidence="5">Peripheral membrane protein</topology>
        <orientation evidence="5">Cytoplasmic side</orientation>
    </subcellularLocation>
</comment>
<dbReference type="Gene3D" id="3.30.70.610">
    <property type="entry name" value="D-lactate dehydrogenase, cap domain, subdomain 1"/>
    <property type="match status" value="2"/>
</dbReference>
<dbReference type="HAMAP" id="MF_02092">
    <property type="entry name" value="DLDH_Dld"/>
    <property type="match status" value="1"/>
</dbReference>
<comment type="similarity">
    <text evidence="5">Belongs to the quinone-dependent D-lactate dehydrogenase family.</text>
</comment>
<feature type="binding site" evidence="5 7">
    <location>
        <begin position="90"/>
        <end position="94"/>
    </location>
    <ligand>
        <name>FAD</name>
        <dbReference type="ChEBI" id="CHEBI:57692"/>
    </ligand>
</feature>
<protein>
    <recommendedName>
        <fullName evidence="5">Quinone-dependent D-lactate dehydrogenase</fullName>
        <ecNumber evidence="5">1.1.5.12</ecNumber>
    </recommendedName>
    <alternativeName>
        <fullName evidence="5">D-lactate dehydrogenase</fullName>
        <shortName evidence="5">D-LDH</shortName>
    </alternativeName>
</protein>
<evidence type="ECO:0000313" key="11">
    <source>
        <dbReference type="Proteomes" id="UP000199046"/>
    </source>
</evidence>
<dbReference type="GO" id="GO:0004458">
    <property type="term" value="F:D-lactate dehydrogenase (cytochrome) activity"/>
    <property type="evidence" value="ECO:0007669"/>
    <property type="project" value="UniProtKB-UniRule"/>
</dbReference>
<keyword evidence="5" id="KW-1003">Cell membrane</keyword>
<dbReference type="SUPFAM" id="SSF55103">
    <property type="entry name" value="FAD-linked oxidases, C-terminal domain"/>
    <property type="match status" value="1"/>
</dbReference>
<feature type="binding site" evidence="5 7">
    <location>
        <position position="276"/>
    </location>
    <ligand>
        <name>FAD</name>
        <dbReference type="ChEBI" id="CHEBI:57692"/>
    </ligand>
</feature>
<feature type="binding site" evidence="7">
    <location>
        <position position="271"/>
    </location>
    <ligand>
        <name>FAD</name>
        <dbReference type="ChEBI" id="CHEBI:57692"/>
    </ligand>
</feature>
<keyword evidence="2 5" id="KW-0285">Flavoprotein</keyword>
<dbReference type="InterPro" id="IPR015409">
    <property type="entry name" value="Lactate_DH_C"/>
</dbReference>
<evidence type="ECO:0000256" key="4">
    <source>
        <dbReference type="ARBA" id="ARBA00023002"/>
    </source>
</evidence>
<dbReference type="PANTHER" id="PTHR43716:SF1">
    <property type="entry name" value="D-2-HYDROXYGLUTARATE DEHYDROGENASE, MITOCHONDRIAL"/>
    <property type="match status" value="1"/>
</dbReference>
<dbReference type="InterPro" id="IPR036318">
    <property type="entry name" value="FAD-bd_PCMH-like_sf"/>
</dbReference>
<dbReference type="EC" id="1.1.5.12" evidence="5"/>
<dbReference type="InterPro" id="IPR016169">
    <property type="entry name" value="FAD-bd_PCMH_sub2"/>
</dbReference>
<dbReference type="InterPro" id="IPR016173">
    <property type="entry name" value="D-lactate_DH_C-sub2"/>
</dbReference>
<dbReference type="GO" id="GO:0071949">
    <property type="term" value="F:FAD binding"/>
    <property type="evidence" value="ECO:0007669"/>
    <property type="project" value="InterPro"/>
</dbReference>
<evidence type="ECO:0000256" key="2">
    <source>
        <dbReference type="ARBA" id="ARBA00022630"/>
    </source>
</evidence>
<dbReference type="PANTHER" id="PTHR43716">
    <property type="entry name" value="D-2-HYDROXYGLUTARATE DEHYDROGENASE, MITOCHONDRIAL"/>
    <property type="match status" value="1"/>
</dbReference>
<dbReference type="InterPro" id="IPR012256">
    <property type="entry name" value="D_lactate_DH"/>
</dbReference>
<dbReference type="PIRSF" id="PIRSF000101">
    <property type="entry name" value="D-lactate_dh"/>
    <property type="match status" value="1"/>
</dbReference>
<dbReference type="GO" id="GO:0006089">
    <property type="term" value="P:lactate metabolic process"/>
    <property type="evidence" value="ECO:0007669"/>
    <property type="project" value="UniProtKB-UniRule"/>
</dbReference>
<proteinExistence type="inferred from homology"/>
<feature type="binding site" evidence="5 7">
    <location>
        <begin position="98"/>
        <end position="99"/>
    </location>
    <ligand>
        <name>FAD</name>
        <dbReference type="ChEBI" id="CHEBI:57692"/>
    </ligand>
</feature>
<dbReference type="Gene3D" id="3.30.1370.20">
    <property type="entry name" value="D-lactate dehydrogenase, cap domain, subdomain 2"/>
    <property type="match status" value="1"/>
</dbReference>
<evidence type="ECO:0000256" key="1">
    <source>
        <dbReference type="ARBA" id="ARBA00001974"/>
    </source>
</evidence>
<evidence type="ECO:0000256" key="8">
    <source>
        <dbReference type="SAM" id="MobiDB-lite"/>
    </source>
</evidence>
<dbReference type="InterPro" id="IPR016172">
    <property type="entry name" value="D-lactate_DH_C-sub1"/>
</dbReference>
<dbReference type="GO" id="GO:0055085">
    <property type="term" value="P:transmembrane transport"/>
    <property type="evidence" value="ECO:0007669"/>
    <property type="project" value="InterPro"/>
</dbReference>
<evidence type="ECO:0000256" key="5">
    <source>
        <dbReference type="HAMAP-Rule" id="MF_02092"/>
    </source>
</evidence>
<dbReference type="EMBL" id="FOLY01000003">
    <property type="protein sequence ID" value="SFC45461.1"/>
    <property type="molecule type" value="Genomic_DNA"/>
</dbReference>
<keyword evidence="5" id="KW-0997">Cell inner membrane</keyword>
<dbReference type="PROSITE" id="PS51387">
    <property type="entry name" value="FAD_PCMH"/>
    <property type="match status" value="1"/>
</dbReference>
<keyword evidence="3 5" id="KW-0274">FAD</keyword>
<dbReference type="GO" id="GO:0102029">
    <property type="term" value="F:D-lactate dehydrogenase (quinone) activity"/>
    <property type="evidence" value="ECO:0007669"/>
    <property type="project" value="UniProtKB-EC"/>
</dbReference>
<name>A0A1I1JBG8_9GAMM</name>
<dbReference type="AlphaFoldDB" id="A0A1I1JBG8"/>
<dbReference type="Pfam" id="PF09330">
    <property type="entry name" value="Lact-deh-memb"/>
    <property type="match status" value="1"/>
</dbReference>
<feature type="binding site" evidence="5 7">
    <location>
        <position position="157"/>
    </location>
    <ligand>
        <name>FAD</name>
        <dbReference type="ChEBI" id="CHEBI:57692"/>
    </ligand>
</feature>
<comment type="cofactor">
    <cofactor evidence="1 5 6 7">
        <name>FAD</name>
        <dbReference type="ChEBI" id="CHEBI:57692"/>
    </cofactor>
</comment>
<keyword evidence="11" id="KW-1185">Reference proteome</keyword>
<feature type="region of interest" description="Disordered" evidence="8">
    <location>
        <begin position="1"/>
        <end position="20"/>
    </location>
</feature>
<evidence type="ECO:0000256" key="6">
    <source>
        <dbReference type="PIRNR" id="PIRNR000101"/>
    </source>
</evidence>
<dbReference type="InterPro" id="IPR006094">
    <property type="entry name" value="Oxid_FAD_bind_N"/>
</dbReference>
<comment type="function">
    <text evidence="5 6">Catalyzes the oxidation of D-lactate to pyruvate.</text>
</comment>
<dbReference type="InterPro" id="IPR051264">
    <property type="entry name" value="FAD-oxidored/transferase_4"/>
</dbReference>
<dbReference type="SUPFAM" id="SSF56176">
    <property type="entry name" value="FAD-binding/transporter-associated domain-like"/>
    <property type="match status" value="1"/>
</dbReference>
<comment type="catalytic activity">
    <reaction evidence="5 6">
        <text>(R)-lactate + a quinone = a quinol + pyruvate</text>
        <dbReference type="Rhea" id="RHEA:51468"/>
        <dbReference type="ChEBI" id="CHEBI:15361"/>
        <dbReference type="ChEBI" id="CHEBI:16004"/>
        <dbReference type="ChEBI" id="CHEBI:24646"/>
        <dbReference type="ChEBI" id="CHEBI:132124"/>
        <dbReference type="EC" id="1.1.5.12"/>
    </reaction>
</comment>
<evidence type="ECO:0000256" key="7">
    <source>
        <dbReference type="PIRSR" id="PIRSR000101-1"/>
    </source>
</evidence>
<feature type="domain" description="FAD-binding PCMH-type" evidence="9">
    <location>
        <begin position="55"/>
        <end position="241"/>
    </location>
</feature>
<feature type="binding site" evidence="5 7">
    <location>
        <position position="174"/>
    </location>
    <ligand>
        <name>FAD</name>
        <dbReference type="ChEBI" id="CHEBI:57692"/>
    </ligand>
</feature>
<dbReference type="STRING" id="402385.SAMN05421848_1431"/>
<accession>A0A1I1JBG8</accession>
<dbReference type="Gene3D" id="3.30.465.10">
    <property type="match status" value="1"/>
</dbReference>
<dbReference type="InterPro" id="IPR016167">
    <property type="entry name" value="FAD-bd_PCMH_sub1"/>
</dbReference>
<evidence type="ECO:0000256" key="3">
    <source>
        <dbReference type="ARBA" id="ARBA00022827"/>
    </source>
</evidence>
<keyword evidence="5 6" id="KW-0874">Quinone</keyword>
<dbReference type="Pfam" id="PF01565">
    <property type="entry name" value="FAD_binding_4"/>
    <property type="match status" value="1"/>
</dbReference>